<keyword evidence="4" id="KW-0963">Cytoplasm</keyword>
<protein>
    <recommendedName>
        <fullName evidence="3">mevalonate kinase</fullName>
        <ecNumber evidence="3">2.7.1.36</ecNumber>
    </recommendedName>
</protein>
<dbReference type="UniPathway" id="UPA00057">
    <property type="reaction ID" value="UER00098"/>
</dbReference>
<evidence type="ECO:0000256" key="1">
    <source>
        <dbReference type="ARBA" id="ARBA00004496"/>
    </source>
</evidence>
<evidence type="ECO:0000256" key="2">
    <source>
        <dbReference type="ARBA" id="ARBA00006495"/>
    </source>
</evidence>
<evidence type="ECO:0000256" key="6">
    <source>
        <dbReference type="ARBA" id="ARBA00022679"/>
    </source>
</evidence>
<evidence type="ECO:0000256" key="3">
    <source>
        <dbReference type="ARBA" id="ARBA00012103"/>
    </source>
</evidence>
<keyword evidence="8 14" id="KW-0418">Kinase</keyword>
<keyword evidence="5" id="KW-0444">Lipid biosynthesis</keyword>
<dbReference type="InterPro" id="IPR020568">
    <property type="entry name" value="Ribosomal_Su5_D2-typ_SF"/>
</dbReference>
<dbReference type="SUPFAM" id="SSF54211">
    <property type="entry name" value="Ribosomal protein S5 domain 2-like"/>
    <property type="match status" value="1"/>
</dbReference>
<dbReference type="GO" id="GO:0005524">
    <property type="term" value="F:ATP binding"/>
    <property type="evidence" value="ECO:0007669"/>
    <property type="project" value="UniProtKB-KW"/>
</dbReference>
<dbReference type="EC" id="2.7.1.36" evidence="3"/>
<dbReference type="AlphaFoldDB" id="A0A0P1IS44"/>
<dbReference type="Gene3D" id="3.30.230.10">
    <property type="match status" value="1"/>
</dbReference>
<dbReference type="EMBL" id="CYUE01000020">
    <property type="protein sequence ID" value="CUK26270.1"/>
    <property type="molecule type" value="Genomic_DNA"/>
</dbReference>
<evidence type="ECO:0000256" key="4">
    <source>
        <dbReference type="ARBA" id="ARBA00022490"/>
    </source>
</evidence>
<evidence type="ECO:0000256" key="8">
    <source>
        <dbReference type="ARBA" id="ARBA00022777"/>
    </source>
</evidence>
<dbReference type="GO" id="GO:0005829">
    <property type="term" value="C:cytosol"/>
    <property type="evidence" value="ECO:0007669"/>
    <property type="project" value="TreeGrafter"/>
</dbReference>
<dbReference type="InterPro" id="IPR014721">
    <property type="entry name" value="Ribsml_uS5_D2-typ_fold_subgr"/>
</dbReference>
<keyword evidence="7" id="KW-0547">Nucleotide-binding</keyword>
<evidence type="ECO:0000256" key="11">
    <source>
        <dbReference type="ARBA" id="ARBA00023098"/>
    </source>
</evidence>
<dbReference type="InterPro" id="IPR006203">
    <property type="entry name" value="GHMP_knse_ATP-bd_CS"/>
</dbReference>
<dbReference type="InterPro" id="IPR036554">
    <property type="entry name" value="GHMP_kinase_C_sf"/>
</dbReference>
<dbReference type="SUPFAM" id="SSF55060">
    <property type="entry name" value="GHMP Kinase, C-terminal domain"/>
    <property type="match status" value="1"/>
</dbReference>
<sequence length="348" mass="36402">MLYGAPALAMAIAQYTEVWFTPLSPGEGLKTAFQNLSGGASYPLKVLEQFKSKLDRKFDQFMKGDLEVHKILTRPDDLAVYTLASLLQDAASDDGSEITGIGAVGHLPTPGQLGSRSDLPIGAGMGSSAAVVAATTVLFEKLLDRPKTLEGRAKRVRFCERLKHGKAGPIDAAAVVRGGLIKVGDGHVDIPKVADGHGLLAGDGWYWVLHGRPVSGTGDCVAAVRASHGNDTPLWDEFSACTGAFEAALTEGTSAKEAISANQRLLERIGVVPEPAQRFIADLEATGAAAKICGAGSVKGDFGGAMLVHQDDDAAMHAFMSDHPDFAWSPLKMAKRGAALGPVSEAST</sequence>
<dbReference type="GO" id="GO:0004496">
    <property type="term" value="F:mevalonate kinase activity"/>
    <property type="evidence" value="ECO:0007669"/>
    <property type="project" value="UniProtKB-EC"/>
</dbReference>
<keyword evidence="9" id="KW-0067">ATP-binding</keyword>
<evidence type="ECO:0000256" key="5">
    <source>
        <dbReference type="ARBA" id="ARBA00022516"/>
    </source>
</evidence>
<evidence type="ECO:0000259" key="13">
    <source>
        <dbReference type="Pfam" id="PF00288"/>
    </source>
</evidence>
<evidence type="ECO:0000313" key="14">
    <source>
        <dbReference type="EMBL" id="CUK26270.1"/>
    </source>
</evidence>
<evidence type="ECO:0000256" key="10">
    <source>
        <dbReference type="ARBA" id="ARBA00022842"/>
    </source>
</evidence>
<reference evidence="15" key="1">
    <citation type="submission" date="2015-09" db="EMBL/GenBank/DDBJ databases">
        <authorList>
            <person name="Rodrigo-Torres Lidia"/>
            <person name="Arahal R.David."/>
        </authorList>
    </citation>
    <scope>NUCLEOTIDE SEQUENCE [LARGE SCALE GENOMIC DNA]</scope>
    <source>
        <strain evidence="15">CECT 5114</strain>
    </source>
</reference>
<dbReference type="Proteomes" id="UP000051184">
    <property type="component" value="Unassembled WGS sequence"/>
</dbReference>
<keyword evidence="15" id="KW-1185">Reference proteome</keyword>
<dbReference type="PROSITE" id="PS00627">
    <property type="entry name" value="GHMP_KINASES_ATP"/>
    <property type="match status" value="1"/>
</dbReference>
<feature type="domain" description="GHMP kinase N-terminal" evidence="13">
    <location>
        <begin position="113"/>
        <end position="179"/>
    </location>
</feature>
<keyword evidence="11" id="KW-0443">Lipid metabolism</keyword>
<comment type="similarity">
    <text evidence="2">Belongs to the GHMP kinase family. Mevalonate kinase subfamily.</text>
</comment>
<dbReference type="GO" id="GO:0019287">
    <property type="term" value="P:isopentenyl diphosphate biosynthetic process, mevalonate pathway"/>
    <property type="evidence" value="ECO:0007669"/>
    <property type="project" value="UniProtKB-UniPathway"/>
</dbReference>
<gene>
    <name evidence="14" type="ORF">TA5114_02079</name>
</gene>
<keyword evidence="10" id="KW-0460">Magnesium</keyword>
<keyword evidence="6" id="KW-0808">Transferase</keyword>
<organism evidence="14 15">
    <name type="scientific">Cognatishimia activa</name>
    <dbReference type="NCBI Taxonomy" id="1715691"/>
    <lineage>
        <taxon>Bacteria</taxon>
        <taxon>Pseudomonadati</taxon>
        <taxon>Pseudomonadota</taxon>
        <taxon>Alphaproteobacteria</taxon>
        <taxon>Rhodobacterales</taxon>
        <taxon>Paracoccaceae</taxon>
        <taxon>Cognatishimia</taxon>
    </lineage>
</organism>
<comment type="pathway">
    <text evidence="12">Isoprenoid biosynthesis; isopentenyl diphosphate biosynthesis via mevalonate pathway; isopentenyl diphosphate from (R)-mevalonate: step 1/3.</text>
</comment>
<proteinExistence type="inferred from homology"/>
<evidence type="ECO:0000256" key="7">
    <source>
        <dbReference type="ARBA" id="ARBA00022741"/>
    </source>
</evidence>
<evidence type="ECO:0000256" key="9">
    <source>
        <dbReference type="ARBA" id="ARBA00022840"/>
    </source>
</evidence>
<accession>A0A0P1IS44</accession>
<name>A0A0P1IS44_9RHOB</name>
<dbReference type="InterPro" id="IPR006205">
    <property type="entry name" value="Mev_gal_kin"/>
</dbReference>
<dbReference type="Pfam" id="PF00288">
    <property type="entry name" value="GHMP_kinases_N"/>
    <property type="match status" value="1"/>
</dbReference>
<dbReference type="PANTHER" id="PTHR43290">
    <property type="entry name" value="MEVALONATE KINASE"/>
    <property type="match status" value="1"/>
</dbReference>
<dbReference type="InterPro" id="IPR006204">
    <property type="entry name" value="GHMP_kinase_N_dom"/>
</dbReference>
<evidence type="ECO:0000313" key="15">
    <source>
        <dbReference type="Proteomes" id="UP000051184"/>
    </source>
</evidence>
<dbReference type="Gene3D" id="3.30.70.890">
    <property type="entry name" value="GHMP kinase, C-terminal domain"/>
    <property type="match status" value="1"/>
</dbReference>
<evidence type="ECO:0000256" key="12">
    <source>
        <dbReference type="ARBA" id="ARBA00029438"/>
    </source>
</evidence>
<dbReference type="STRING" id="1715691.TA5113_00907"/>
<dbReference type="PANTHER" id="PTHR43290:SF2">
    <property type="entry name" value="MEVALONATE KINASE"/>
    <property type="match status" value="1"/>
</dbReference>
<comment type="subcellular location">
    <subcellularLocation>
        <location evidence="1">Cytoplasm</location>
    </subcellularLocation>
</comment>